<keyword evidence="5" id="KW-0411">Iron-sulfur</keyword>
<dbReference type="Pfam" id="PF07876">
    <property type="entry name" value="Dabb"/>
    <property type="match status" value="1"/>
</dbReference>
<keyword evidence="10" id="KW-1185">Reference proteome</keyword>
<dbReference type="SUPFAM" id="SSF54909">
    <property type="entry name" value="Dimeric alpha+beta barrel"/>
    <property type="match status" value="1"/>
</dbReference>
<keyword evidence="2" id="KW-0479">Metal-binding</keyword>
<keyword evidence="3" id="KW-0560">Oxidoreductase</keyword>
<dbReference type="PANTHER" id="PTHR45331:SF2">
    <property type="entry name" value="OXIDOREDUCTASE WITH IRON-SULFUR SUBUNIT"/>
    <property type="match status" value="1"/>
</dbReference>
<dbReference type="PANTHER" id="PTHR45331">
    <property type="entry name" value="OXIDOREDUCTASE, IRON-SULPHUR BINDING SUBUNIT-RELATED-RELATED"/>
    <property type="match status" value="1"/>
</dbReference>
<protein>
    <submittedName>
        <fullName evidence="9">Xanthine dehydrogenase YagT iron-sulfur-binding subunit</fullName>
    </submittedName>
</protein>
<evidence type="ECO:0000313" key="10">
    <source>
        <dbReference type="Proteomes" id="UP000565579"/>
    </source>
</evidence>
<evidence type="ECO:0000256" key="3">
    <source>
        <dbReference type="ARBA" id="ARBA00023002"/>
    </source>
</evidence>
<accession>A0A7X0NW27</accession>
<evidence type="ECO:0000313" key="9">
    <source>
        <dbReference type="EMBL" id="MBB6550461.1"/>
    </source>
</evidence>
<evidence type="ECO:0000256" key="6">
    <source>
        <dbReference type="ARBA" id="ARBA00060707"/>
    </source>
</evidence>
<keyword evidence="4" id="KW-0408">Iron</keyword>
<dbReference type="InterPro" id="IPR001041">
    <property type="entry name" value="2Fe-2S_ferredoxin-type"/>
</dbReference>
<proteinExistence type="predicted"/>
<dbReference type="InterPro" id="IPR002888">
    <property type="entry name" value="2Fe-2S-bd"/>
</dbReference>
<dbReference type="SUPFAM" id="SSF47741">
    <property type="entry name" value="CO dehydrogenase ISP C-domain like"/>
    <property type="match status" value="1"/>
</dbReference>
<dbReference type="InterPro" id="IPR036884">
    <property type="entry name" value="2Fe-2S-bd_dom_sf"/>
</dbReference>
<evidence type="ECO:0000256" key="2">
    <source>
        <dbReference type="ARBA" id="ARBA00022723"/>
    </source>
</evidence>
<feature type="domain" description="2Fe-2S ferredoxin-type" evidence="7">
    <location>
        <begin position="173"/>
        <end position="249"/>
    </location>
</feature>
<dbReference type="SMART" id="SM00886">
    <property type="entry name" value="Dabb"/>
    <property type="match status" value="1"/>
</dbReference>
<reference evidence="9 10" key="1">
    <citation type="submission" date="2020-08" db="EMBL/GenBank/DDBJ databases">
        <title>Sequencing the genomes of 1000 actinobacteria strains.</title>
        <authorList>
            <person name="Klenk H.-P."/>
        </authorList>
    </citation>
    <scope>NUCLEOTIDE SEQUENCE [LARGE SCALE GENOMIC DNA]</scope>
    <source>
        <strain evidence="9 10">DSM 43768</strain>
    </source>
</reference>
<comment type="pathway">
    <text evidence="6">Alkaloid degradation; nicotine degradation.</text>
</comment>
<dbReference type="InterPro" id="IPR036010">
    <property type="entry name" value="2Fe-2S_ferredoxin-like_sf"/>
</dbReference>
<dbReference type="InterPro" id="IPR013097">
    <property type="entry name" value="Dabb"/>
</dbReference>
<dbReference type="CDD" id="cd00207">
    <property type="entry name" value="fer2"/>
    <property type="match status" value="1"/>
</dbReference>
<dbReference type="InterPro" id="IPR052914">
    <property type="entry name" value="Aldehyde_Oxdr_Iron-Sulfur"/>
</dbReference>
<dbReference type="EMBL" id="JACHMI010000001">
    <property type="protein sequence ID" value="MBB6550461.1"/>
    <property type="molecule type" value="Genomic_DNA"/>
</dbReference>
<gene>
    <name evidence="9" type="ORF">HD593_005256</name>
</gene>
<dbReference type="PROSITE" id="PS51085">
    <property type="entry name" value="2FE2S_FER_2"/>
    <property type="match status" value="1"/>
</dbReference>
<keyword evidence="1" id="KW-0001">2Fe-2S</keyword>
<dbReference type="PROSITE" id="PS51502">
    <property type="entry name" value="S_R_A_B_BARREL"/>
    <property type="match status" value="1"/>
</dbReference>
<evidence type="ECO:0000256" key="4">
    <source>
        <dbReference type="ARBA" id="ARBA00023004"/>
    </source>
</evidence>
<dbReference type="FunFam" id="3.10.20.30:FF:000020">
    <property type="entry name" value="Xanthine dehydrogenase iron-sulfur subunit"/>
    <property type="match status" value="1"/>
</dbReference>
<dbReference type="GO" id="GO:0016903">
    <property type="term" value="F:oxidoreductase activity, acting on the aldehyde or oxo group of donors"/>
    <property type="evidence" value="ECO:0007669"/>
    <property type="project" value="TreeGrafter"/>
</dbReference>
<dbReference type="InterPro" id="IPR012675">
    <property type="entry name" value="Beta-grasp_dom_sf"/>
</dbReference>
<dbReference type="Pfam" id="PF01799">
    <property type="entry name" value="Fer2_2"/>
    <property type="match status" value="1"/>
</dbReference>
<dbReference type="AlphaFoldDB" id="A0A7X0NW27"/>
<evidence type="ECO:0000256" key="5">
    <source>
        <dbReference type="ARBA" id="ARBA00023014"/>
    </source>
</evidence>
<comment type="caution">
    <text evidence="9">The sequence shown here is derived from an EMBL/GenBank/DDBJ whole genome shotgun (WGS) entry which is preliminary data.</text>
</comment>
<dbReference type="InterPro" id="IPR011008">
    <property type="entry name" value="Dimeric_a/b-barrel"/>
</dbReference>
<name>A0A7X0NW27_9ACTN</name>
<dbReference type="GO" id="GO:0046872">
    <property type="term" value="F:metal ion binding"/>
    <property type="evidence" value="ECO:0007669"/>
    <property type="project" value="UniProtKB-KW"/>
</dbReference>
<feature type="domain" description="Stress-response A/B barrel" evidence="8">
    <location>
        <begin position="2"/>
        <end position="91"/>
    </location>
</feature>
<dbReference type="Pfam" id="PF00111">
    <property type="entry name" value="Fer2"/>
    <property type="match status" value="1"/>
</dbReference>
<dbReference type="Proteomes" id="UP000565579">
    <property type="component" value="Unassembled WGS sequence"/>
</dbReference>
<dbReference type="InterPro" id="IPR006058">
    <property type="entry name" value="2Fe2S_fd_BS"/>
</dbReference>
<dbReference type="Gene3D" id="1.10.150.120">
    <property type="entry name" value="[2Fe-2S]-binding domain"/>
    <property type="match status" value="1"/>
</dbReference>
<organism evidence="9 10">
    <name type="scientific">Nonomuraea rubra</name>
    <dbReference type="NCBI Taxonomy" id="46180"/>
    <lineage>
        <taxon>Bacteria</taxon>
        <taxon>Bacillati</taxon>
        <taxon>Actinomycetota</taxon>
        <taxon>Actinomycetes</taxon>
        <taxon>Streptosporangiales</taxon>
        <taxon>Streptosporangiaceae</taxon>
        <taxon>Nonomuraea</taxon>
    </lineage>
</organism>
<dbReference type="FunFam" id="1.10.150.120:FF:000003">
    <property type="entry name" value="Carbon monoxide dehydrogenase, small subunit"/>
    <property type="match status" value="1"/>
</dbReference>
<dbReference type="SUPFAM" id="SSF54292">
    <property type="entry name" value="2Fe-2S ferredoxin-like"/>
    <property type="match status" value="1"/>
</dbReference>
<dbReference type="PROSITE" id="PS00197">
    <property type="entry name" value="2FE2S_FER_1"/>
    <property type="match status" value="1"/>
</dbReference>
<sequence>MIYHGSRFTFRADTTPRQRTEALKSLRDQGKAIPSVRSFAVGRDHAGEYEWAAVFAIEDLDGYRAFLTHPARRRADEIALPLVADAVSSIETDDPDPEAGAKITELRQRLLEVPVEHDPLPDRPAHTRRTVLKAIAVTAAGTAAAGTGVGAAPAAARTAATAQAFAVAPGASVEVALTVNGQARKVVLEPRVTLLDALRERLGLTGTKKGCDRGECGACTVLADGERVKSCLTLAVMRQGAEITTVEGLARGEELHPVQEAFIRHDAFQCGMCTPGQIMSAVACIDEGHTGSEAEIREWMSGNLCRCAAYQNIVAAVADAAKEVRR</sequence>
<evidence type="ECO:0000256" key="1">
    <source>
        <dbReference type="ARBA" id="ARBA00022714"/>
    </source>
</evidence>
<dbReference type="Gene3D" id="3.10.20.30">
    <property type="match status" value="1"/>
</dbReference>
<dbReference type="Gene3D" id="3.30.70.100">
    <property type="match status" value="1"/>
</dbReference>
<evidence type="ECO:0000259" key="8">
    <source>
        <dbReference type="PROSITE" id="PS51502"/>
    </source>
</evidence>
<dbReference type="GO" id="GO:0051537">
    <property type="term" value="F:2 iron, 2 sulfur cluster binding"/>
    <property type="evidence" value="ECO:0007669"/>
    <property type="project" value="UniProtKB-KW"/>
</dbReference>
<evidence type="ECO:0000259" key="7">
    <source>
        <dbReference type="PROSITE" id="PS51085"/>
    </source>
</evidence>